<reference evidence="2" key="1">
    <citation type="submission" date="2021-03" db="EMBL/GenBank/DDBJ databases">
        <authorList>
            <person name="Li Z."/>
            <person name="Yang C."/>
        </authorList>
    </citation>
    <scope>NUCLEOTIDE SEQUENCE</scope>
    <source>
        <strain evidence="2">Dzin_1.0</strain>
        <tissue evidence="2">Leaf</tissue>
    </source>
</reference>
<dbReference type="PANTHER" id="PTHR37767:SF1">
    <property type="entry name" value="HYDROXYPROLINE-RICH GLYCOPROTEIN FAMILY PROTEIN"/>
    <property type="match status" value="1"/>
</dbReference>
<comment type="caution">
    <text evidence="2">The sequence shown here is derived from an EMBL/GenBank/DDBJ whole genome shotgun (WGS) entry which is preliminary data.</text>
</comment>
<proteinExistence type="predicted"/>
<evidence type="ECO:0000313" key="3">
    <source>
        <dbReference type="Proteomes" id="UP001085076"/>
    </source>
</evidence>
<evidence type="ECO:0000256" key="1">
    <source>
        <dbReference type="SAM" id="MobiDB-lite"/>
    </source>
</evidence>
<evidence type="ECO:0000313" key="2">
    <source>
        <dbReference type="EMBL" id="KAJ0974593.1"/>
    </source>
</evidence>
<feature type="region of interest" description="Disordered" evidence="1">
    <location>
        <begin position="96"/>
        <end position="131"/>
    </location>
</feature>
<evidence type="ECO:0008006" key="4">
    <source>
        <dbReference type="Google" id="ProtNLM"/>
    </source>
</evidence>
<reference evidence="2" key="2">
    <citation type="journal article" date="2022" name="Hortic Res">
        <title>The genome of Dioscorea zingiberensis sheds light on the biosynthesis, origin and evolution of the medicinally important diosgenin saponins.</title>
        <authorList>
            <person name="Li Y."/>
            <person name="Tan C."/>
            <person name="Li Z."/>
            <person name="Guo J."/>
            <person name="Li S."/>
            <person name="Chen X."/>
            <person name="Wang C."/>
            <person name="Dai X."/>
            <person name="Yang H."/>
            <person name="Song W."/>
            <person name="Hou L."/>
            <person name="Xu J."/>
            <person name="Tong Z."/>
            <person name="Xu A."/>
            <person name="Yuan X."/>
            <person name="Wang W."/>
            <person name="Yang Q."/>
            <person name="Chen L."/>
            <person name="Sun Z."/>
            <person name="Wang K."/>
            <person name="Pan B."/>
            <person name="Chen J."/>
            <person name="Bao Y."/>
            <person name="Liu F."/>
            <person name="Qi X."/>
            <person name="Gang D.R."/>
            <person name="Wen J."/>
            <person name="Li J."/>
        </authorList>
    </citation>
    <scope>NUCLEOTIDE SEQUENCE</scope>
    <source>
        <strain evidence="2">Dzin_1.0</strain>
    </source>
</reference>
<dbReference type="AlphaFoldDB" id="A0A9D5CJM6"/>
<organism evidence="2 3">
    <name type="scientific">Dioscorea zingiberensis</name>
    <dbReference type="NCBI Taxonomy" id="325984"/>
    <lineage>
        <taxon>Eukaryota</taxon>
        <taxon>Viridiplantae</taxon>
        <taxon>Streptophyta</taxon>
        <taxon>Embryophyta</taxon>
        <taxon>Tracheophyta</taxon>
        <taxon>Spermatophyta</taxon>
        <taxon>Magnoliopsida</taxon>
        <taxon>Liliopsida</taxon>
        <taxon>Dioscoreales</taxon>
        <taxon>Dioscoreaceae</taxon>
        <taxon>Dioscorea</taxon>
    </lineage>
</organism>
<dbReference type="PANTHER" id="PTHR37767">
    <property type="entry name" value="HYDROXYPROLINE-RICH GLYCOPROTEIN FAMILY PROTEIN"/>
    <property type="match status" value="1"/>
</dbReference>
<dbReference type="Proteomes" id="UP001085076">
    <property type="component" value="Miscellaneous, Linkage group lg04"/>
</dbReference>
<protein>
    <recommendedName>
        <fullName evidence="4">Hydroxyproline-rich glycoprotein family protein</fullName>
    </recommendedName>
</protein>
<dbReference type="OrthoDB" id="1938864at2759"/>
<accession>A0A9D5CJM6</accession>
<feature type="compositionally biased region" description="Low complexity" evidence="1">
    <location>
        <begin position="114"/>
        <end position="131"/>
    </location>
</feature>
<name>A0A9D5CJM6_9LILI</name>
<gene>
    <name evidence="2" type="ORF">J5N97_016558</name>
</gene>
<dbReference type="EMBL" id="JAGGNH010000004">
    <property type="protein sequence ID" value="KAJ0974593.1"/>
    <property type="molecule type" value="Genomic_DNA"/>
</dbReference>
<sequence>MEEYIIEAQGYEKKRERQTISVPFLWEERPGNPKKEWVLKGPAPFYTVVPSQPKLVVSVPFQWEEEPGKPILQLPQSSPQISSLPANLSNNPFIEESYSEEEEKSSNQTDNWYSVSETDCDSSSNSSSATRNMSLDSSMLDFLFPLSSANAGFLNKVALPTESTEVLSKKQNGGNSGLLVKRSFTLGELIMMSRKLSCRMNPSDAKKPTSIPMDYIRKNLFVCFSSRAGGNKTSALISDA</sequence>
<keyword evidence="3" id="KW-1185">Reference proteome</keyword>